<dbReference type="EMBL" id="JAGFBR010000004">
    <property type="protein sequence ID" value="KAH0467650.1"/>
    <property type="molecule type" value="Genomic_DNA"/>
</dbReference>
<accession>A0AAV7HHN2</accession>
<evidence type="ECO:0000313" key="3">
    <source>
        <dbReference type="Proteomes" id="UP000775213"/>
    </source>
</evidence>
<feature type="compositionally biased region" description="Acidic residues" evidence="1">
    <location>
        <begin position="46"/>
        <end position="55"/>
    </location>
</feature>
<comment type="caution">
    <text evidence="2">The sequence shown here is derived from an EMBL/GenBank/DDBJ whole genome shotgun (WGS) entry which is preliminary data.</text>
</comment>
<name>A0AAV7HHN2_DENCH</name>
<keyword evidence="3" id="KW-1185">Reference proteome</keyword>
<reference evidence="2 3" key="1">
    <citation type="journal article" date="2021" name="Hortic Res">
        <title>Chromosome-scale assembly of the Dendrobium chrysotoxum genome enhances the understanding of orchid evolution.</title>
        <authorList>
            <person name="Zhang Y."/>
            <person name="Zhang G.Q."/>
            <person name="Zhang D."/>
            <person name="Liu X.D."/>
            <person name="Xu X.Y."/>
            <person name="Sun W.H."/>
            <person name="Yu X."/>
            <person name="Zhu X."/>
            <person name="Wang Z.W."/>
            <person name="Zhao X."/>
            <person name="Zhong W.Y."/>
            <person name="Chen H."/>
            <person name="Yin W.L."/>
            <person name="Huang T."/>
            <person name="Niu S.C."/>
            <person name="Liu Z.J."/>
        </authorList>
    </citation>
    <scope>NUCLEOTIDE SEQUENCE [LARGE SCALE GENOMIC DNA]</scope>
    <source>
        <strain evidence="2">Lindl</strain>
    </source>
</reference>
<proteinExistence type="predicted"/>
<protein>
    <submittedName>
        <fullName evidence="2">Uncharacterized protein</fullName>
    </submittedName>
</protein>
<evidence type="ECO:0000313" key="2">
    <source>
        <dbReference type="EMBL" id="KAH0467650.1"/>
    </source>
</evidence>
<dbReference type="AlphaFoldDB" id="A0AAV7HHN2"/>
<evidence type="ECO:0000256" key="1">
    <source>
        <dbReference type="SAM" id="MobiDB-lite"/>
    </source>
</evidence>
<gene>
    <name evidence="2" type="ORF">IEQ34_002683</name>
</gene>
<dbReference type="Proteomes" id="UP000775213">
    <property type="component" value="Unassembled WGS sequence"/>
</dbReference>
<organism evidence="2 3">
    <name type="scientific">Dendrobium chrysotoxum</name>
    <name type="common">Orchid</name>
    <dbReference type="NCBI Taxonomy" id="161865"/>
    <lineage>
        <taxon>Eukaryota</taxon>
        <taxon>Viridiplantae</taxon>
        <taxon>Streptophyta</taxon>
        <taxon>Embryophyta</taxon>
        <taxon>Tracheophyta</taxon>
        <taxon>Spermatophyta</taxon>
        <taxon>Magnoliopsida</taxon>
        <taxon>Liliopsida</taxon>
        <taxon>Asparagales</taxon>
        <taxon>Orchidaceae</taxon>
        <taxon>Epidendroideae</taxon>
        <taxon>Malaxideae</taxon>
        <taxon>Dendrobiinae</taxon>
        <taxon>Dendrobium</taxon>
    </lineage>
</organism>
<feature type="region of interest" description="Disordered" evidence="1">
    <location>
        <begin position="35"/>
        <end position="59"/>
    </location>
</feature>
<sequence length="72" mass="8020">MKALELKCMEECFIRCFLKGVRLVQRKTGAEIEGLMTSQASGDSSSDSDGDEIESELQKTFALEDEDDVEIL</sequence>